<evidence type="ECO:0000256" key="8">
    <source>
        <dbReference type="PROSITE-ProRule" id="PRU00169"/>
    </source>
</evidence>
<dbReference type="Proteomes" id="UP000696931">
    <property type="component" value="Unassembled WGS sequence"/>
</dbReference>
<dbReference type="InterPro" id="IPR001789">
    <property type="entry name" value="Sig_transdc_resp-reg_receiver"/>
</dbReference>
<protein>
    <recommendedName>
        <fullName evidence="2">histidine kinase</fullName>
        <ecNumber evidence="2">2.7.13.3</ecNumber>
    </recommendedName>
</protein>
<dbReference type="PROSITE" id="PS50110">
    <property type="entry name" value="RESPONSE_REGULATORY"/>
    <property type="match status" value="1"/>
</dbReference>
<evidence type="ECO:0000259" key="11">
    <source>
        <dbReference type="PROSITE" id="PS50110"/>
    </source>
</evidence>
<dbReference type="Gene3D" id="3.30.565.10">
    <property type="entry name" value="Histidine kinase-like ATPase, C-terminal domain"/>
    <property type="match status" value="1"/>
</dbReference>
<dbReference type="SMART" id="SM00065">
    <property type="entry name" value="GAF"/>
    <property type="match status" value="1"/>
</dbReference>
<dbReference type="Pfam" id="PF02518">
    <property type="entry name" value="HATPase_c"/>
    <property type="match status" value="1"/>
</dbReference>
<evidence type="ECO:0000256" key="6">
    <source>
        <dbReference type="ARBA" id="ARBA00023012"/>
    </source>
</evidence>
<evidence type="ECO:0000256" key="5">
    <source>
        <dbReference type="ARBA" id="ARBA00022777"/>
    </source>
</evidence>
<dbReference type="InterPro" id="IPR011006">
    <property type="entry name" value="CheY-like_superfamily"/>
</dbReference>
<evidence type="ECO:0000256" key="1">
    <source>
        <dbReference type="ARBA" id="ARBA00000085"/>
    </source>
</evidence>
<evidence type="ECO:0000313" key="13">
    <source>
        <dbReference type="Proteomes" id="UP000696931"/>
    </source>
</evidence>
<accession>A0A933SE14</accession>
<dbReference type="Gene3D" id="1.10.287.130">
    <property type="match status" value="1"/>
</dbReference>
<dbReference type="EMBL" id="JACRIW010000110">
    <property type="protein sequence ID" value="MBI5170852.1"/>
    <property type="molecule type" value="Genomic_DNA"/>
</dbReference>
<dbReference type="InterPro" id="IPR003594">
    <property type="entry name" value="HATPase_dom"/>
</dbReference>
<dbReference type="InterPro" id="IPR036890">
    <property type="entry name" value="HATPase_C_sf"/>
</dbReference>
<dbReference type="Pfam" id="PF13185">
    <property type="entry name" value="GAF_2"/>
    <property type="match status" value="1"/>
</dbReference>
<dbReference type="InterPro" id="IPR004358">
    <property type="entry name" value="Sig_transdc_His_kin-like_C"/>
</dbReference>
<evidence type="ECO:0000256" key="9">
    <source>
        <dbReference type="SAM" id="Coils"/>
    </source>
</evidence>
<dbReference type="InterPro" id="IPR003661">
    <property type="entry name" value="HisK_dim/P_dom"/>
</dbReference>
<dbReference type="Pfam" id="PF00512">
    <property type="entry name" value="HisKA"/>
    <property type="match status" value="1"/>
</dbReference>
<dbReference type="Gene3D" id="3.40.50.2300">
    <property type="match status" value="1"/>
</dbReference>
<keyword evidence="4" id="KW-0808">Transferase</keyword>
<evidence type="ECO:0000256" key="4">
    <source>
        <dbReference type="ARBA" id="ARBA00022679"/>
    </source>
</evidence>
<comment type="caution">
    <text evidence="12">The sequence shown here is derived from an EMBL/GenBank/DDBJ whole genome shotgun (WGS) entry which is preliminary data.</text>
</comment>
<dbReference type="SUPFAM" id="SSF55874">
    <property type="entry name" value="ATPase domain of HSP90 chaperone/DNA topoisomerase II/histidine kinase"/>
    <property type="match status" value="1"/>
</dbReference>
<dbReference type="Gene3D" id="3.30.450.40">
    <property type="match status" value="1"/>
</dbReference>
<dbReference type="CDD" id="cd16922">
    <property type="entry name" value="HATPase_EvgS-ArcB-TorS-like"/>
    <property type="match status" value="1"/>
</dbReference>
<dbReference type="AlphaFoldDB" id="A0A933SE14"/>
<keyword evidence="7" id="KW-0472">Membrane</keyword>
<dbReference type="GO" id="GO:0000155">
    <property type="term" value="F:phosphorelay sensor kinase activity"/>
    <property type="evidence" value="ECO:0007669"/>
    <property type="project" value="InterPro"/>
</dbReference>
<proteinExistence type="predicted"/>
<dbReference type="FunFam" id="3.30.565.10:FF:000006">
    <property type="entry name" value="Sensor histidine kinase WalK"/>
    <property type="match status" value="1"/>
</dbReference>
<keyword evidence="5" id="KW-0418">Kinase</keyword>
<dbReference type="PANTHER" id="PTHR43047">
    <property type="entry name" value="TWO-COMPONENT HISTIDINE PROTEIN KINASE"/>
    <property type="match status" value="1"/>
</dbReference>
<feature type="modified residue" description="4-aspartylphosphate" evidence="8">
    <location>
        <position position="73"/>
    </location>
</feature>
<feature type="domain" description="Response regulatory" evidence="11">
    <location>
        <begin position="24"/>
        <end position="138"/>
    </location>
</feature>
<dbReference type="InterPro" id="IPR005467">
    <property type="entry name" value="His_kinase_dom"/>
</dbReference>
<dbReference type="PRINTS" id="PR00344">
    <property type="entry name" value="BCTRLSENSOR"/>
</dbReference>
<dbReference type="SMART" id="SM00388">
    <property type="entry name" value="HisKA"/>
    <property type="match status" value="1"/>
</dbReference>
<dbReference type="GO" id="GO:0005886">
    <property type="term" value="C:plasma membrane"/>
    <property type="evidence" value="ECO:0007669"/>
    <property type="project" value="TreeGrafter"/>
</dbReference>
<reference evidence="12" key="1">
    <citation type="submission" date="2020-07" db="EMBL/GenBank/DDBJ databases">
        <title>Huge and variable diversity of episymbiotic CPR bacteria and DPANN archaea in groundwater ecosystems.</title>
        <authorList>
            <person name="He C.Y."/>
            <person name="Keren R."/>
            <person name="Whittaker M."/>
            <person name="Farag I.F."/>
            <person name="Doudna J."/>
            <person name="Cate J.H.D."/>
            <person name="Banfield J.F."/>
        </authorList>
    </citation>
    <scope>NUCLEOTIDE SEQUENCE</scope>
    <source>
        <strain evidence="12">NC_groundwater_1813_Pr3_B-0.1um_71_17</strain>
    </source>
</reference>
<feature type="domain" description="Histidine kinase" evidence="10">
    <location>
        <begin position="344"/>
        <end position="563"/>
    </location>
</feature>
<keyword evidence="3 8" id="KW-0597">Phosphoprotein</keyword>
<dbReference type="SMART" id="SM00448">
    <property type="entry name" value="REC"/>
    <property type="match status" value="1"/>
</dbReference>
<dbReference type="GO" id="GO:0009927">
    <property type="term" value="F:histidine phosphotransfer kinase activity"/>
    <property type="evidence" value="ECO:0007669"/>
    <property type="project" value="TreeGrafter"/>
</dbReference>
<dbReference type="SUPFAM" id="SSF52172">
    <property type="entry name" value="CheY-like"/>
    <property type="match status" value="1"/>
</dbReference>
<dbReference type="CDD" id="cd00082">
    <property type="entry name" value="HisKA"/>
    <property type="match status" value="1"/>
</dbReference>
<evidence type="ECO:0000256" key="3">
    <source>
        <dbReference type="ARBA" id="ARBA00022553"/>
    </source>
</evidence>
<dbReference type="InterPro" id="IPR036097">
    <property type="entry name" value="HisK_dim/P_sf"/>
</dbReference>
<dbReference type="SUPFAM" id="SSF47384">
    <property type="entry name" value="Homodimeric domain of signal transducing histidine kinase"/>
    <property type="match status" value="1"/>
</dbReference>
<sequence length="572" mass="61965">MTDPSPMDEHGGAAAFAPDAPPARVLVVEDDETVAEVLREVLQDQPYDLRFASSAELAMRAIAEAQPDLILTDISLPGQSGLEVMRQARAIDSEVAVILMTGYASVQTAIDALRQGADDYVTKPFDDIADLPVMVEKRLRNRRLKAENRALVERLRRHEQELREKVELATGQMNALYRVAMEIGADLELQPRLARIAATAAQFAHADAAVVYLHQESTAELRPAAAHGVEIAMGEDGAPAVPPGAGAVGMAAFQLSPVRARTEDGGVPLPGTPWTGPEVLAIPMSQGGQPTGVMAVSRREGAFTTEDQEFLSLFASQAAVQISNSQLFEHTKSLDRLKSDFVAVVSHEIRTPLTSVKGALELLSDERYFQNNDQQVKLLTIAHANAERLLLLINDILDFSKLEAASLPMSIERMRLEPVVQQAEQHLRMLIEERRIMLEVALADDLPDTMLDPHRIAQVLSNLMSNAIKFSPPGGRVIVRAESLGHEVRVSVRDHGEGITAADIPKLFRKFQQIDSGSTRKVGGTGLGLVISKGIVEQHGGRIGVDSTPGEGSTFWFTLPAAVEGVQGERAA</sequence>
<organism evidence="12 13">
    <name type="scientific">Eiseniibacteriota bacterium</name>
    <dbReference type="NCBI Taxonomy" id="2212470"/>
    <lineage>
        <taxon>Bacteria</taxon>
        <taxon>Candidatus Eiseniibacteriota</taxon>
    </lineage>
</organism>
<dbReference type="EC" id="2.7.13.3" evidence="2"/>
<evidence type="ECO:0000313" key="12">
    <source>
        <dbReference type="EMBL" id="MBI5170852.1"/>
    </source>
</evidence>
<dbReference type="FunFam" id="1.10.287.130:FF:000001">
    <property type="entry name" value="Two-component sensor histidine kinase"/>
    <property type="match status" value="1"/>
</dbReference>
<keyword evidence="9" id="KW-0175">Coiled coil</keyword>
<feature type="coiled-coil region" evidence="9">
    <location>
        <begin position="134"/>
        <end position="172"/>
    </location>
</feature>
<dbReference type="Pfam" id="PF00072">
    <property type="entry name" value="Response_reg"/>
    <property type="match status" value="1"/>
</dbReference>
<evidence type="ECO:0000259" key="10">
    <source>
        <dbReference type="PROSITE" id="PS50109"/>
    </source>
</evidence>
<dbReference type="InterPro" id="IPR029016">
    <property type="entry name" value="GAF-like_dom_sf"/>
</dbReference>
<dbReference type="PROSITE" id="PS50109">
    <property type="entry name" value="HIS_KIN"/>
    <property type="match status" value="1"/>
</dbReference>
<evidence type="ECO:0000256" key="7">
    <source>
        <dbReference type="ARBA" id="ARBA00023136"/>
    </source>
</evidence>
<dbReference type="SMART" id="SM00387">
    <property type="entry name" value="HATPase_c"/>
    <property type="match status" value="1"/>
</dbReference>
<gene>
    <name evidence="12" type="ORF">HZA61_15290</name>
</gene>
<dbReference type="SUPFAM" id="SSF55781">
    <property type="entry name" value="GAF domain-like"/>
    <property type="match status" value="1"/>
</dbReference>
<name>A0A933SE14_UNCEI</name>
<comment type="catalytic activity">
    <reaction evidence="1">
        <text>ATP + protein L-histidine = ADP + protein N-phospho-L-histidine.</text>
        <dbReference type="EC" id="2.7.13.3"/>
    </reaction>
</comment>
<dbReference type="PANTHER" id="PTHR43047:SF72">
    <property type="entry name" value="OSMOSENSING HISTIDINE PROTEIN KINASE SLN1"/>
    <property type="match status" value="1"/>
</dbReference>
<keyword evidence="6" id="KW-0902">Two-component regulatory system</keyword>
<evidence type="ECO:0000256" key="2">
    <source>
        <dbReference type="ARBA" id="ARBA00012438"/>
    </source>
</evidence>
<dbReference type="InterPro" id="IPR003018">
    <property type="entry name" value="GAF"/>
</dbReference>